<accession>A0A3Q8XU16</accession>
<evidence type="ECO:0000313" key="1">
    <source>
        <dbReference type="EMBL" id="AZN73604.1"/>
    </source>
</evidence>
<dbReference type="OrthoDB" id="9806367at2"/>
<dbReference type="Proteomes" id="UP000268192">
    <property type="component" value="Chromosome"/>
</dbReference>
<organism evidence="1 2">
    <name type="scientific">Georhizobium profundi</name>
    <dbReference type="NCBI Taxonomy" id="2341112"/>
    <lineage>
        <taxon>Bacteria</taxon>
        <taxon>Pseudomonadati</taxon>
        <taxon>Pseudomonadota</taxon>
        <taxon>Alphaproteobacteria</taxon>
        <taxon>Hyphomicrobiales</taxon>
        <taxon>Rhizobiaceae</taxon>
        <taxon>Georhizobium</taxon>
    </lineage>
</organism>
<proteinExistence type="predicted"/>
<dbReference type="KEGG" id="abaw:D5400_05625"/>
<dbReference type="RefSeq" id="WP_126008476.1">
    <property type="nucleotide sequence ID" value="NZ_CP032509.1"/>
</dbReference>
<gene>
    <name evidence="1" type="ORF">D5400_05625</name>
</gene>
<dbReference type="AlphaFoldDB" id="A0A3Q8XU16"/>
<sequence length="149" mass="16778">MDLIKLIALDSEDLDVLSAHMQDAVLKVGDMSYDAKSRQFVLGANRFVWEVAQGKRQKSFERRRAAMHFDRVLGVRSRGFDRGARETVLSLLAVQFVPDVATEGPGGEIELIFADDISVQLNVECIEAQLADLGPAWETQRRPRHPERD</sequence>
<protein>
    <submittedName>
        <fullName evidence="1">DUF2948 family protein</fullName>
    </submittedName>
</protein>
<evidence type="ECO:0000313" key="2">
    <source>
        <dbReference type="Proteomes" id="UP000268192"/>
    </source>
</evidence>
<dbReference type="InterPro" id="IPR021335">
    <property type="entry name" value="DUF2948"/>
</dbReference>
<name>A0A3Q8XU16_9HYPH</name>
<dbReference type="EMBL" id="CP032509">
    <property type="protein sequence ID" value="AZN73604.1"/>
    <property type="molecule type" value="Genomic_DNA"/>
</dbReference>
<keyword evidence="2" id="KW-1185">Reference proteome</keyword>
<dbReference type="Pfam" id="PF11164">
    <property type="entry name" value="DUF2948"/>
    <property type="match status" value="1"/>
</dbReference>
<reference evidence="1 2" key="1">
    <citation type="submission" date="2018-09" db="EMBL/GenBank/DDBJ databases">
        <title>Marinorhizobium profundi gen. nov., sp. nov., isolated from a deep-sea sediment sample from the New Britain Trench and proposal of Marinorhizobiaceae fam. nov. in the order Rhizobiales of the class Alphaproteobacteria.</title>
        <authorList>
            <person name="Cao J."/>
        </authorList>
    </citation>
    <scope>NUCLEOTIDE SEQUENCE [LARGE SCALE GENOMIC DNA]</scope>
    <source>
        <strain evidence="1 2">WS11</strain>
    </source>
</reference>